<keyword evidence="4" id="KW-1185">Reference proteome</keyword>
<protein>
    <recommendedName>
        <fullName evidence="2">DUF218 domain-containing protein</fullName>
    </recommendedName>
</protein>
<dbReference type="GO" id="GO:0005886">
    <property type="term" value="C:plasma membrane"/>
    <property type="evidence" value="ECO:0007669"/>
    <property type="project" value="TreeGrafter"/>
</dbReference>
<dbReference type="CDD" id="cd06259">
    <property type="entry name" value="YdcF-like"/>
    <property type="match status" value="1"/>
</dbReference>
<dbReference type="PANTHER" id="PTHR30336">
    <property type="entry name" value="INNER MEMBRANE PROTEIN, PROBABLE PERMEASE"/>
    <property type="match status" value="1"/>
</dbReference>
<organism evidence="3 4">
    <name type="scientific">Nonomuraea turkmeniaca</name>
    <dbReference type="NCBI Taxonomy" id="103838"/>
    <lineage>
        <taxon>Bacteria</taxon>
        <taxon>Bacillati</taxon>
        <taxon>Actinomycetota</taxon>
        <taxon>Actinomycetes</taxon>
        <taxon>Streptosporangiales</taxon>
        <taxon>Streptosporangiaceae</taxon>
        <taxon>Nonomuraea</taxon>
    </lineage>
</organism>
<dbReference type="InterPro" id="IPR051599">
    <property type="entry name" value="Cell_Envelope_Assoc"/>
</dbReference>
<dbReference type="InterPro" id="IPR003848">
    <property type="entry name" value="DUF218"/>
</dbReference>
<dbReference type="OrthoDB" id="9782395at2"/>
<evidence type="ECO:0000313" key="4">
    <source>
        <dbReference type="Proteomes" id="UP000309128"/>
    </source>
</evidence>
<evidence type="ECO:0000256" key="1">
    <source>
        <dbReference type="SAM" id="Phobius"/>
    </source>
</evidence>
<evidence type="ECO:0000313" key="3">
    <source>
        <dbReference type="EMBL" id="TMR22141.1"/>
    </source>
</evidence>
<keyword evidence="1" id="KW-0472">Membrane</keyword>
<dbReference type="EMBL" id="VCKY01000033">
    <property type="protein sequence ID" value="TMR22141.1"/>
    <property type="molecule type" value="Genomic_DNA"/>
</dbReference>
<feature type="domain" description="DUF218" evidence="2">
    <location>
        <begin position="73"/>
        <end position="189"/>
    </location>
</feature>
<comment type="caution">
    <text evidence="3">The sequence shown here is derived from an EMBL/GenBank/DDBJ whole genome shotgun (WGS) entry which is preliminary data.</text>
</comment>
<dbReference type="Pfam" id="PF02698">
    <property type="entry name" value="DUF218"/>
    <property type="match status" value="1"/>
</dbReference>
<reference evidence="3 4" key="1">
    <citation type="submission" date="2019-05" db="EMBL/GenBank/DDBJ databases">
        <title>Draft genome sequence of Nonomuraea turkmeniaca DSM 43926.</title>
        <authorList>
            <person name="Saricaoglu S."/>
            <person name="Isik K."/>
        </authorList>
    </citation>
    <scope>NUCLEOTIDE SEQUENCE [LARGE SCALE GENOMIC DNA]</scope>
    <source>
        <strain evidence="3 4">DSM 43926</strain>
    </source>
</reference>
<keyword evidence="1" id="KW-0812">Transmembrane</keyword>
<evidence type="ECO:0000259" key="2">
    <source>
        <dbReference type="Pfam" id="PF02698"/>
    </source>
</evidence>
<proteinExistence type="predicted"/>
<dbReference type="Proteomes" id="UP000309128">
    <property type="component" value="Unassembled WGS sequence"/>
</dbReference>
<accession>A0A5S4FPN2</accession>
<keyword evidence="1" id="KW-1133">Transmembrane helix</keyword>
<name>A0A5S4FPN2_9ACTN</name>
<feature type="transmembrane region" description="Helical" evidence="1">
    <location>
        <begin position="32"/>
        <end position="51"/>
    </location>
</feature>
<gene>
    <name evidence="3" type="ORF">ETD86_12565</name>
</gene>
<sequence length="251" mass="27140">MCGERSATPPASEGCALLRKVRPSRKALRRTYQGLVVLSVLALAPMTWAWLSSSEHRVAAEGAGWLGRVPETQAALVLGAGLYGDQPTLMLARRLDIAAELYRAGKVRALLLSGDNSREDYDEPTAMRDYLRARGVPDAVMVLDYAGFDTWDSCVRARQVFGAERVTVVTQEFHMPRAVTLCRTAGLETFGVGDDSARRLPGPTYVYATRELFATAKAFADAKILGSDPVFPGPREVSLTRILGQPGAPGA</sequence>
<dbReference type="PANTHER" id="PTHR30336:SF6">
    <property type="entry name" value="INTEGRAL MEMBRANE PROTEIN"/>
    <property type="match status" value="1"/>
</dbReference>
<dbReference type="AlphaFoldDB" id="A0A5S4FPN2"/>